<reference evidence="3" key="1">
    <citation type="submission" date="2021-02" db="EMBL/GenBank/DDBJ databases">
        <authorList>
            <person name="Nowell W R."/>
        </authorList>
    </citation>
    <scope>NUCLEOTIDE SEQUENCE</scope>
</reference>
<dbReference type="Proteomes" id="UP000663832">
    <property type="component" value="Unassembled WGS sequence"/>
</dbReference>
<evidence type="ECO:0000313" key="4">
    <source>
        <dbReference type="Proteomes" id="UP000663832"/>
    </source>
</evidence>
<sequence length="650" mass="73809">MGKKYIDKRLQNQNLRFKRLKSTKVIDNTVRTSIEHVSTTIEKKIRLSRAQLLTKSTATTQTTIEDEDESVSYDIPYTNVNIIVSINMILDLVNKFRCPSCGRVGKMSEKVTQRRGLLYHITFSCKCSYETHFQNSTELVHSSTSRMDELNIESFKYHDTYFQKYSIDNHAIDVGAAKEFNMGRVLCDTRMNSMMACIAANVIGIKRTGMTTVLGMLNILPPVQIEYWNKYQKLYSNALDVVKDKRLDNAATEAREQSSESADQQAITNIKVSVDGTWLTRRGHSSLHGIATVCSTSDPPKVLDFECLSRHCTTCSGLLGIREHNPEMYEQLVEEHIQDGCEANHKGSSGGMEAAGIVKVFRRSECKYLLRYTTYIGDGDANNERALRDAQPYGDITIKRLQCINHFSKRMRTALETLKKQYKGKQLGDGKQIGGRSGRLTDDKIHQLTVYYGSAIRSHVNDLESMKAACWATFHHYNSTRENPNHDYCDPAKCHIYRYKSFDTSEHTMAPDVMKAIRPVYEKMCSDDTLSKVVDGGTTNPNESYHSCIWSLCPKTQFHSASYVQAAASLAAIIYNDGYQLSIMGLLEKCGIHSRTPACVRMAKLLDDERIQEHKVKTKSTKQKARQRRILTEQSLNKNEKYNYARGGFD</sequence>
<accession>A0A816CJG4</accession>
<name>A0A816CJG4_9BILA</name>
<dbReference type="OrthoDB" id="7528606at2759"/>
<dbReference type="InterPro" id="IPR049012">
    <property type="entry name" value="Mutator_transp_dom"/>
</dbReference>
<dbReference type="PANTHER" id="PTHR33309:SF3">
    <property type="entry name" value="CCHC-TYPE DOMAIN-CONTAINING PROTEIN"/>
    <property type="match status" value="1"/>
</dbReference>
<keyword evidence="4" id="KW-1185">Reference proteome</keyword>
<dbReference type="EMBL" id="CAJNOM010001941">
    <property type="protein sequence ID" value="CAF1622907.1"/>
    <property type="molecule type" value="Genomic_DNA"/>
</dbReference>
<comment type="caution">
    <text evidence="3">The sequence shown here is derived from an EMBL/GenBank/DDBJ whole genome shotgun (WGS) entry which is preliminary data.</text>
</comment>
<gene>
    <name evidence="2" type="ORF">BJG266_LOCUS39119</name>
    <name evidence="3" type="ORF">QVE165_LOCUS55985</name>
</gene>
<evidence type="ECO:0000313" key="3">
    <source>
        <dbReference type="EMBL" id="CAF1622907.1"/>
    </source>
</evidence>
<dbReference type="PANTHER" id="PTHR33309">
    <property type="entry name" value="KERATIN, ULTRA HIGH-SULFUR MATRIX PROTEIN-LIKE"/>
    <property type="match status" value="1"/>
</dbReference>
<evidence type="ECO:0000313" key="2">
    <source>
        <dbReference type="EMBL" id="CAF1427230.1"/>
    </source>
</evidence>
<dbReference type="EMBL" id="CAJNOI010001617">
    <property type="protein sequence ID" value="CAF1427230.1"/>
    <property type="molecule type" value="Genomic_DNA"/>
</dbReference>
<protein>
    <recommendedName>
        <fullName evidence="1">Mutator-like transposase domain-containing protein</fullName>
    </recommendedName>
</protein>
<dbReference type="Proteomes" id="UP000663877">
    <property type="component" value="Unassembled WGS sequence"/>
</dbReference>
<organism evidence="3 4">
    <name type="scientific">Adineta steineri</name>
    <dbReference type="NCBI Taxonomy" id="433720"/>
    <lineage>
        <taxon>Eukaryota</taxon>
        <taxon>Metazoa</taxon>
        <taxon>Spiralia</taxon>
        <taxon>Gnathifera</taxon>
        <taxon>Rotifera</taxon>
        <taxon>Eurotatoria</taxon>
        <taxon>Bdelloidea</taxon>
        <taxon>Adinetida</taxon>
        <taxon>Adinetidae</taxon>
        <taxon>Adineta</taxon>
    </lineage>
</organism>
<proteinExistence type="predicted"/>
<feature type="domain" description="Mutator-like transposase" evidence="1">
    <location>
        <begin position="196"/>
        <end position="490"/>
    </location>
</feature>
<evidence type="ECO:0000259" key="1">
    <source>
        <dbReference type="Pfam" id="PF20700"/>
    </source>
</evidence>
<dbReference type="Pfam" id="PF20700">
    <property type="entry name" value="Mutator"/>
    <property type="match status" value="1"/>
</dbReference>
<dbReference type="AlphaFoldDB" id="A0A816CJG4"/>